<keyword evidence="5 6" id="KW-0472">Membrane</keyword>
<feature type="transmembrane region" description="Helical" evidence="6">
    <location>
        <begin position="166"/>
        <end position="184"/>
    </location>
</feature>
<dbReference type="Proteomes" id="UP000279470">
    <property type="component" value="Unassembled WGS sequence"/>
</dbReference>
<reference evidence="8" key="1">
    <citation type="submission" date="2018-11" db="EMBL/GenBank/DDBJ databases">
        <title>Phylogenetic, genomic, and biogeographic characterization of a novel and ubiquitous marine invertebrate-associated Rickettsiales parasite, Candidatus Marinoinvertebrata rohwerii, gen. nov., sp. nov.</title>
        <authorList>
            <person name="Klinges J.G."/>
            <person name="Rosales S.M."/>
            <person name="Mcminds R."/>
            <person name="Shaver E.C."/>
            <person name="Shantz A."/>
            <person name="Peters E.C."/>
            <person name="Burkepile D.E."/>
            <person name="Silliman B.R."/>
            <person name="Vega Thurber R.L."/>
        </authorList>
    </citation>
    <scope>NUCLEOTIDE SEQUENCE [LARGE SCALE GENOMIC DNA]</scope>
    <source>
        <strain evidence="8">a_cerv_44</strain>
    </source>
</reference>
<feature type="transmembrane region" description="Helical" evidence="6">
    <location>
        <begin position="34"/>
        <end position="56"/>
    </location>
</feature>
<evidence type="ECO:0000256" key="2">
    <source>
        <dbReference type="ARBA" id="ARBA00022448"/>
    </source>
</evidence>
<feature type="transmembrane region" description="Helical" evidence="6">
    <location>
        <begin position="319"/>
        <end position="338"/>
    </location>
</feature>
<accession>A0A3R9ZC10</accession>
<feature type="transmembrane region" description="Helical" evidence="6">
    <location>
        <begin position="236"/>
        <end position="254"/>
    </location>
</feature>
<comment type="subcellular location">
    <subcellularLocation>
        <location evidence="1">Membrane</location>
        <topology evidence="1">Multi-pass membrane protein</topology>
    </subcellularLocation>
</comment>
<dbReference type="AlphaFoldDB" id="A0A3R9ZC10"/>
<keyword evidence="8" id="KW-1185">Reference proteome</keyword>
<comment type="caution">
    <text evidence="7">The sequence shown here is derived from an EMBL/GenBank/DDBJ whole genome shotgun (WGS) entry which is preliminary data.</text>
</comment>
<protein>
    <submittedName>
        <fullName evidence="7">Amino acid permease</fullName>
    </submittedName>
</protein>
<feature type="transmembrane region" description="Helical" evidence="6">
    <location>
        <begin position="453"/>
        <end position="471"/>
    </location>
</feature>
<keyword evidence="4 6" id="KW-1133">Transmembrane helix</keyword>
<gene>
    <name evidence="7" type="ORF">EIC27_00295</name>
</gene>
<feature type="transmembrane region" description="Helical" evidence="6">
    <location>
        <begin position="275"/>
        <end position="299"/>
    </location>
</feature>
<sequence length="480" mass="52255">MNFKELFRKKSFGSLKKEANASKGLIRSLGPIQLILLGIGAIIGGGVFVLTGSAAFHHAGPAITLSFALSGFVCICAGLCYAEFASMIPVSGSSYTYAYATLGELPAWLIGCSSILAYFLSVASVANGWSSYFIGLLEHYDIYLPVKFTNITGYEYTDINGKIQKALFNAPAFIISVITMFILVRGTKGSSVVNGIIVFIKMAILLLFIIIGATKIDLSNWTPFIPKNTGNFGEYGISGIITGVSIVFLSFNGFDSVCTAAQEAKNPQKNLPIGIVGGIIVATLTYILVSAVLTGVVSYKNLNTSQPFAIATTQMNMPVFSVFVKLSAVAAITSVILVHQYAIVRMIYSITQDGLLPNFLKKIHKKFHTPYIATTIVGLLMGLISATVKLEELVKLSTFFILLTIIIICFSTILLRYTQPNLKRNFKCPLVPWVPILAIILTGQILLTYPLITVKYALICLIICTIYYLFYGKQKSNFKK</sequence>
<dbReference type="OrthoDB" id="9804700at2"/>
<feature type="transmembrane region" description="Helical" evidence="6">
    <location>
        <begin position="430"/>
        <end position="447"/>
    </location>
</feature>
<feature type="transmembrane region" description="Helical" evidence="6">
    <location>
        <begin position="196"/>
        <end position="216"/>
    </location>
</feature>
<dbReference type="InterPro" id="IPR002293">
    <property type="entry name" value="AA/rel_permease1"/>
</dbReference>
<dbReference type="GO" id="GO:0016020">
    <property type="term" value="C:membrane"/>
    <property type="evidence" value="ECO:0007669"/>
    <property type="project" value="UniProtKB-SubCell"/>
</dbReference>
<evidence type="ECO:0000256" key="6">
    <source>
        <dbReference type="SAM" id="Phobius"/>
    </source>
</evidence>
<keyword evidence="3 6" id="KW-0812">Transmembrane</keyword>
<feature type="transmembrane region" description="Helical" evidence="6">
    <location>
        <begin position="396"/>
        <end position="418"/>
    </location>
</feature>
<dbReference type="PANTHER" id="PTHR43243:SF4">
    <property type="entry name" value="CATIONIC AMINO ACID TRANSPORTER 4"/>
    <property type="match status" value="1"/>
</dbReference>
<dbReference type="GO" id="GO:0015171">
    <property type="term" value="F:amino acid transmembrane transporter activity"/>
    <property type="evidence" value="ECO:0007669"/>
    <property type="project" value="TreeGrafter"/>
</dbReference>
<dbReference type="PIRSF" id="PIRSF006060">
    <property type="entry name" value="AA_transporter"/>
    <property type="match status" value="1"/>
</dbReference>
<dbReference type="PANTHER" id="PTHR43243">
    <property type="entry name" value="INNER MEMBRANE TRANSPORTER YGJI-RELATED"/>
    <property type="match status" value="1"/>
</dbReference>
<organism evidence="7 8">
    <name type="scientific">Candidatus Aquarickettsia rohweri</name>
    <dbReference type="NCBI Taxonomy" id="2602574"/>
    <lineage>
        <taxon>Bacteria</taxon>
        <taxon>Pseudomonadati</taxon>
        <taxon>Pseudomonadota</taxon>
        <taxon>Alphaproteobacteria</taxon>
        <taxon>Rickettsiales</taxon>
        <taxon>Candidatus Midichloriaceae</taxon>
        <taxon>Candidatus Aquarickettsia</taxon>
    </lineage>
</organism>
<proteinExistence type="predicted"/>
<keyword evidence="2" id="KW-0813">Transport</keyword>
<feature type="transmembrane region" description="Helical" evidence="6">
    <location>
        <begin position="371"/>
        <end position="390"/>
    </location>
</feature>
<feature type="transmembrane region" description="Helical" evidence="6">
    <location>
        <begin position="62"/>
        <end position="84"/>
    </location>
</feature>
<feature type="transmembrane region" description="Helical" evidence="6">
    <location>
        <begin position="105"/>
        <end position="126"/>
    </location>
</feature>
<evidence type="ECO:0000256" key="4">
    <source>
        <dbReference type="ARBA" id="ARBA00022989"/>
    </source>
</evidence>
<evidence type="ECO:0000313" key="8">
    <source>
        <dbReference type="Proteomes" id="UP000279470"/>
    </source>
</evidence>
<dbReference type="Gene3D" id="1.20.1740.10">
    <property type="entry name" value="Amino acid/polyamine transporter I"/>
    <property type="match status" value="1"/>
</dbReference>
<evidence type="ECO:0000313" key="7">
    <source>
        <dbReference type="EMBL" id="RST72468.1"/>
    </source>
</evidence>
<dbReference type="EMBL" id="RXFM01000002">
    <property type="protein sequence ID" value="RST72468.1"/>
    <property type="molecule type" value="Genomic_DNA"/>
</dbReference>
<evidence type="ECO:0000256" key="1">
    <source>
        <dbReference type="ARBA" id="ARBA00004141"/>
    </source>
</evidence>
<dbReference type="Pfam" id="PF13520">
    <property type="entry name" value="AA_permease_2"/>
    <property type="match status" value="1"/>
</dbReference>
<evidence type="ECO:0000256" key="5">
    <source>
        <dbReference type="ARBA" id="ARBA00023136"/>
    </source>
</evidence>
<dbReference type="RefSeq" id="WP_126044173.1">
    <property type="nucleotide sequence ID" value="NZ_RXFM01000002.1"/>
</dbReference>
<name>A0A3R9ZC10_9RICK</name>
<evidence type="ECO:0000256" key="3">
    <source>
        <dbReference type="ARBA" id="ARBA00022692"/>
    </source>
</evidence>